<dbReference type="SUPFAM" id="SSF88697">
    <property type="entry name" value="PUA domain-like"/>
    <property type="match status" value="1"/>
</dbReference>
<dbReference type="Gene3D" id="3.10.590.10">
    <property type="entry name" value="ph1033 like domains"/>
    <property type="match status" value="1"/>
</dbReference>
<proteinExistence type="predicted"/>
<sequence length="158" mass="17702">MNYWLMKSEPTVYGLDDLERDQQTLWDGVRNYQARNYLRQMAVGDRAFFYHSNTKPPGIVGLMTITAVGIVDPTQFDPSSDYHDPKASPDAPRWQTVTVTFGQRFDHCLTLDQLKATISPDELGVVRRGNRLSVMPVTIAIAHRLLVLGGLNPSIPGT</sequence>
<comment type="caution">
    <text evidence="2">The sequence shown here is derived from an EMBL/GenBank/DDBJ whole genome shotgun (WGS) entry which is preliminary data.</text>
</comment>
<reference evidence="2" key="1">
    <citation type="submission" date="2012-04" db="EMBL/GenBank/DDBJ databases">
        <authorList>
            <person name="Borisov I.G."/>
            <person name="Ivanikova N.V."/>
            <person name="Pinevich A.V."/>
        </authorList>
    </citation>
    <scope>NUCLEOTIDE SEQUENCE</scope>
    <source>
        <strain evidence="2">CALU 1027</strain>
    </source>
</reference>
<organism evidence="2 3">
    <name type="scientific">Prochlorothrix hollandica PCC 9006 = CALU 1027</name>
    <dbReference type="NCBI Taxonomy" id="317619"/>
    <lineage>
        <taxon>Bacteria</taxon>
        <taxon>Bacillati</taxon>
        <taxon>Cyanobacteriota</taxon>
        <taxon>Cyanophyceae</taxon>
        <taxon>Prochlorotrichales</taxon>
        <taxon>Prochlorotrichaceae</taxon>
        <taxon>Prochlorothrix</taxon>
    </lineage>
</organism>
<dbReference type="AlphaFoldDB" id="A0A0M2Q133"/>
<dbReference type="InterPro" id="IPR052181">
    <property type="entry name" value="5hmC_binding"/>
</dbReference>
<dbReference type="RefSeq" id="WP_026099705.1">
    <property type="nucleotide sequence ID" value="NZ_KB235941.1"/>
</dbReference>
<dbReference type="CDD" id="cd21133">
    <property type="entry name" value="EVE"/>
    <property type="match status" value="1"/>
</dbReference>
<dbReference type="InterPro" id="IPR002740">
    <property type="entry name" value="EVE_domain"/>
</dbReference>
<evidence type="ECO:0000259" key="1">
    <source>
        <dbReference type="Pfam" id="PF01878"/>
    </source>
</evidence>
<dbReference type="OrthoDB" id="9791347at2"/>
<dbReference type="EMBL" id="AJTX02000002">
    <property type="protein sequence ID" value="KKJ01018.1"/>
    <property type="molecule type" value="Genomic_DNA"/>
</dbReference>
<dbReference type="PANTHER" id="PTHR14087">
    <property type="entry name" value="THYMOCYTE NUCLEAR PROTEIN 1"/>
    <property type="match status" value="1"/>
</dbReference>
<gene>
    <name evidence="2" type="ORF">PROH_00880</name>
</gene>
<dbReference type="PANTHER" id="PTHR14087:SF7">
    <property type="entry name" value="THYMOCYTE NUCLEAR PROTEIN 1"/>
    <property type="match status" value="1"/>
</dbReference>
<dbReference type="Proteomes" id="UP000034681">
    <property type="component" value="Unassembled WGS sequence"/>
</dbReference>
<evidence type="ECO:0000313" key="3">
    <source>
        <dbReference type="Proteomes" id="UP000034681"/>
    </source>
</evidence>
<evidence type="ECO:0000313" key="2">
    <source>
        <dbReference type="EMBL" id="KKJ01018.1"/>
    </source>
</evidence>
<dbReference type="InterPro" id="IPR015947">
    <property type="entry name" value="PUA-like_sf"/>
</dbReference>
<feature type="domain" description="EVE" evidence="1">
    <location>
        <begin position="2"/>
        <end position="145"/>
    </location>
</feature>
<dbReference type="Pfam" id="PF01878">
    <property type="entry name" value="EVE"/>
    <property type="match status" value="1"/>
</dbReference>
<keyword evidence="3" id="KW-1185">Reference proteome</keyword>
<name>A0A0M2Q133_PROHO</name>
<dbReference type="eggNOG" id="COG2947">
    <property type="taxonomic scope" value="Bacteria"/>
</dbReference>
<dbReference type="InterPro" id="IPR047197">
    <property type="entry name" value="THYN1-like_EVE"/>
</dbReference>
<protein>
    <submittedName>
        <fullName evidence="2">Thymocyte nuclear protein 1</fullName>
    </submittedName>
</protein>
<accession>A0A0M2Q133</accession>